<accession>A0A4Z1CCG5</accession>
<protein>
    <recommendedName>
        <fullName evidence="4">DoxX family protein</fullName>
    </recommendedName>
</protein>
<feature type="transmembrane region" description="Helical" evidence="1">
    <location>
        <begin position="77"/>
        <end position="100"/>
    </location>
</feature>
<name>A0A4Z1CCG5_9ACTN</name>
<dbReference type="RefSeq" id="WP_135839863.1">
    <property type="nucleotide sequence ID" value="NZ_SRRO01000001.1"/>
</dbReference>
<keyword evidence="1" id="KW-0812">Transmembrane</keyword>
<proteinExistence type="predicted"/>
<dbReference type="EMBL" id="SRRO01000001">
    <property type="protein sequence ID" value="TGN65366.1"/>
    <property type="molecule type" value="Genomic_DNA"/>
</dbReference>
<comment type="caution">
    <text evidence="2">The sequence shown here is derived from an EMBL/GenBank/DDBJ whole genome shotgun (WGS) entry which is preliminary data.</text>
</comment>
<evidence type="ECO:0000313" key="3">
    <source>
        <dbReference type="Proteomes" id="UP000297496"/>
    </source>
</evidence>
<gene>
    <name evidence="2" type="ORF">EXE59_16405</name>
</gene>
<feature type="transmembrane region" description="Helical" evidence="1">
    <location>
        <begin position="50"/>
        <end position="71"/>
    </location>
</feature>
<keyword evidence="1" id="KW-0472">Membrane</keyword>
<dbReference type="Proteomes" id="UP000297496">
    <property type="component" value="Unassembled WGS sequence"/>
</dbReference>
<dbReference type="OrthoDB" id="5998965at2"/>
<keyword evidence="1" id="KW-1133">Transmembrane helix</keyword>
<feature type="transmembrane region" description="Helical" evidence="1">
    <location>
        <begin position="20"/>
        <end position="38"/>
    </location>
</feature>
<evidence type="ECO:0000256" key="1">
    <source>
        <dbReference type="SAM" id="Phobius"/>
    </source>
</evidence>
<evidence type="ECO:0008006" key="4">
    <source>
        <dbReference type="Google" id="ProtNLM"/>
    </source>
</evidence>
<evidence type="ECO:0000313" key="2">
    <source>
        <dbReference type="EMBL" id="TGN65366.1"/>
    </source>
</evidence>
<feature type="transmembrane region" description="Helical" evidence="1">
    <location>
        <begin position="112"/>
        <end position="131"/>
    </location>
</feature>
<dbReference type="AlphaFoldDB" id="A0A4Z1CCG5"/>
<keyword evidence="3" id="KW-1185">Reference proteome</keyword>
<reference evidence="2 3" key="1">
    <citation type="submission" date="2019-04" db="EMBL/GenBank/DDBJ databases">
        <title>Three New Species of Nocardioides, Nocardioides euryhalodurans sp. nov., Nocardioides seonyuensis sp. nov. and Nocardioides eburneoflavus sp. nov. Isolated from Soil.</title>
        <authorList>
            <person name="Roh S.G."/>
            <person name="Lee C."/>
            <person name="Kim M.-K."/>
            <person name="Kim S.B."/>
        </authorList>
    </citation>
    <scope>NUCLEOTIDE SEQUENCE [LARGE SCALE GENOMIC DNA]</scope>
    <source>
        <strain evidence="2 3">MMS17-SY213</strain>
    </source>
</reference>
<sequence>MSTVTATPKPTVRNELSLARINLMRAGYAFMAVGLALVKWPQLPEARTLPLFEGTTLALLTAMSLLAILGLRYPVKLLPLLLFETTWKLLWLALVALPVAVNGDMGAAMSQVAFNCTFVVFIIAATPWRYVWSQYVRADGDGWRR</sequence>
<organism evidence="2 3">
    <name type="scientific">Nocardioides eburneiflavus</name>
    <dbReference type="NCBI Taxonomy" id="2518372"/>
    <lineage>
        <taxon>Bacteria</taxon>
        <taxon>Bacillati</taxon>
        <taxon>Actinomycetota</taxon>
        <taxon>Actinomycetes</taxon>
        <taxon>Propionibacteriales</taxon>
        <taxon>Nocardioidaceae</taxon>
        <taxon>Nocardioides</taxon>
    </lineage>
</organism>